<gene>
    <name evidence="7" type="ORF">RN001_008168</name>
</gene>
<dbReference type="SMART" id="SM00980">
    <property type="entry name" value="THAP"/>
    <property type="match status" value="1"/>
</dbReference>
<dbReference type="Pfam" id="PF05485">
    <property type="entry name" value="THAP"/>
    <property type="match status" value="1"/>
</dbReference>
<dbReference type="InterPro" id="IPR038441">
    <property type="entry name" value="THAP_Znf_sf"/>
</dbReference>
<dbReference type="Gene3D" id="6.20.210.20">
    <property type="entry name" value="THAP domain"/>
    <property type="match status" value="1"/>
</dbReference>
<evidence type="ECO:0000256" key="4">
    <source>
        <dbReference type="ARBA" id="ARBA00023125"/>
    </source>
</evidence>
<dbReference type="PANTHER" id="PTHR46600">
    <property type="entry name" value="THAP DOMAIN-CONTAINING"/>
    <property type="match status" value="1"/>
</dbReference>
<dbReference type="PANTHER" id="PTHR46600:SF11">
    <property type="entry name" value="THAP DOMAIN-CONTAINING PROTEIN 10"/>
    <property type="match status" value="1"/>
</dbReference>
<dbReference type="GO" id="GO:0043565">
    <property type="term" value="F:sequence-specific DNA binding"/>
    <property type="evidence" value="ECO:0007669"/>
    <property type="project" value="InterPro"/>
</dbReference>
<feature type="domain" description="THAP-type" evidence="6">
    <location>
        <begin position="1"/>
        <end position="87"/>
    </location>
</feature>
<dbReference type="GO" id="GO:0008270">
    <property type="term" value="F:zinc ion binding"/>
    <property type="evidence" value="ECO:0007669"/>
    <property type="project" value="UniProtKB-KW"/>
</dbReference>
<evidence type="ECO:0000256" key="1">
    <source>
        <dbReference type="ARBA" id="ARBA00022723"/>
    </source>
</evidence>
<accession>A0AAN7SGG5</accession>
<dbReference type="SUPFAM" id="SSF57716">
    <property type="entry name" value="Glucocorticoid receptor-like (DNA-binding domain)"/>
    <property type="match status" value="1"/>
</dbReference>
<sequence>MAPSNIYCSYFNCNRNKRENTDMSFFRFPLDKDRCDKWLNSCGNLNLVSLDSAQLRRKTICAVHFSNCNFKNSLKNSLVHDAVPAHYSSNDENVFFETHEDKTPEKLTLTRECNPRVYENKMLLSNQSSVVNSNYDIENSATSPISYGLQTGYSRTTFLHENTNRDNQTYSSPLLIMKRPSTRLNT</sequence>
<dbReference type="Proteomes" id="UP001353858">
    <property type="component" value="Unassembled WGS sequence"/>
</dbReference>
<keyword evidence="2 5" id="KW-0863">Zinc-finger</keyword>
<dbReference type="PROSITE" id="PS50950">
    <property type="entry name" value="ZF_THAP"/>
    <property type="match status" value="1"/>
</dbReference>
<evidence type="ECO:0000256" key="3">
    <source>
        <dbReference type="ARBA" id="ARBA00022833"/>
    </source>
</evidence>
<evidence type="ECO:0000313" key="7">
    <source>
        <dbReference type="EMBL" id="KAK4880022.1"/>
    </source>
</evidence>
<evidence type="ECO:0000313" key="8">
    <source>
        <dbReference type="Proteomes" id="UP001353858"/>
    </source>
</evidence>
<organism evidence="7 8">
    <name type="scientific">Aquatica leii</name>
    <dbReference type="NCBI Taxonomy" id="1421715"/>
    <lineage>
        <taxon>Eukaryota</taxon>
        <taxon>Metazoa</taxon>
        <taxon>Ecdysozoa</taxon>
        <taxon>Arthropoda</taxon>
        <taxon>Hexapoda</taxon>
        <taxon>Insecta</taxon>
        <taxon>Pterygota</taxon>
        <taxon>Neoptera</taxon>
        <taxon>Endopterygota</taxon>
        <taxon>Coleoptera</taxon>
        <taxon>Polyphaga</taxon>
        <taxon>Elateriformia</taxon>
        <taxon>Elateroidea</taxon>
        <taxon>Lampyridae</taxon>
        <taxon>Luciolinae</taxon>
        <taxon>Aquatica</taxon>
    </lineage>
</organism>
<keyword evidence="4 5" id="KW-0238">DNA-binding</keyword>
<evidence type="ECO:0000256" key="2">
    <source>
        <dbReference type="ARBA" id="ARBA00022771"/>
    </source>
</evidence>
<keyword evidence="8" id="KW-1185">Reference proteome</keyword>
<name>A0AAN7SGG5_9COLE</name>
<dbReference type="EMBL" id="JARPUR010000003">
    <property type="protein sequence ID" value="KAK4880022.1"/>
    <property type="molecule type" value="Genomic_DNA"/>
</dbReference>
<dbReference type="InterPro" id="IPR026516">
    <property type="entry name" value="THAP1/10"/>
</dbReference>
<protein>
    <recommendedName>
        <fullName evidence="6">THAP-type domain-containing protein</fullName>
    </recommendedName>
</protein>
<proteinExistence type="predicted"/>
<evidence type="ECO:0000256" key="5">
    <source>
        <dbReference type="PROSITE-ProRule" id="PRU00309"/>
    </source>
</evidence>
<dbReference type="InterPro" id="IPR006612">
    <property type="entry name" value="THAP_Znf"/>
</dbReference>
<dbReference type="SMART" id="SM00692">
    <property type="entry name" value="DM3"/>
    <property type="match status" value="1"/>
</dbReference>
<dbReference type="AlphaFoldDB" id="A0AAN7SGG5"/>
<comment type="caution">
    <text evidence="7">The sequence shown here is derived from an EMBL/GenBank/DDBJ whole genome shotgun (WGS) entry which is preliminary data.</text>
</comment>
<keyword evidence="1" id="KW-0479">Metal-binding</keyword>
<evidence type="ECO:0000259" key="6">
    <source>
        <dbReference type="PROSITE" id="PS50950"/>
    </source>
</evidence>
<reference evidence="8" key="1">
    <citation type="submission" date="2023-01" db="EMBL/GenBank/DDBJ databases">
        <title>Key to firefly adult light organ development and bioluminescence: homeobox transcription factors regulate luciferase expression and transportation to peroxisome.</title>
        <authorList>
            <person name="Fu X."/>
        </authorList>
    </citation>
    <scope>NUCLEOTIDE SEQUENCE [LARGE SCALE GENOMIC DNA]</scope>
</reference>
<keyword evidence="3" id="KW-0862">Zinc</keyword>